<gene>
    <name evidence="9" type="ORF">BBAD15_g5500</name>
</gene>
<feature type="transmembrane region" description="Helical" evidence="8">
    <location>
        <begin position="308"/>
        <end position="328"/>
    </location>
</feature>
<evidence type="ECO:0000256" key="1">
    <source>
        <dbReference type="ARBA" id="ARBA00004141"/>
    </source>
</evidence>
<feature type="region of interest" description="Disordered" evidence="7">
    <location>
        <begin position="77"/>
        <end position="119"/>
    </location>
</feature>
<keyword evidence="3" id="KW-0813">Transport</keyword>
<reference evidence="9 10" key="1">
    <citation type="submission" date="2012-10" db="EMBL/GenBank/DDBJ databases">
        <title>Genome sequencing and analysis of entomopathogenic fungi Beauveria bassiana D1-5.</title>
        <authorList>
            <person name="Li Q."/>
            <person name="Wang L."/>
            <person name="Zhang Z."/>
            <person name="Wang Q."/>
            <person name="Ren J."/>
            <person name="Wang M."/>
            <person name="Xu W."/>
            <person name="Wang J."/>
            <person name="Lu Y."/>
            <person name="Du Q."/>
            <person name="Sun Z."/>
        </authorList>
    </citation>
    <scope>NUCLEOTIDE SEQUENCE [LARGE SCALE GENOMIC DNA]</scope>
    <source>
        <strain evidence="9 10">D1-5</strain>
    </source>
</reference>
<evidence type="ECO:0000256" key="3">
    <source>
        <dbReference type="ARBA" id="ARBA00022448"/>
    </source>
</evidence>
<protein>
    <submittedName>
        <fullName evidence="9">Putative solute carrier family 35 member</fullName>
    </submittedName>
</protein>
<dbReference type="AlphaFoldDB" id="A0A0A2VNL4"/>
<feature type="transmembrane region" description="Helical" evidence="8">
    <location>
        <begin position="148"/>
        <end position="173"/>
    </location>
</feature>
<accession>A0A0A2VNL4</accession>
<dbReference type="OrthoDB" id="429955at2759"/>
<dbReference type="PANTHER" id="PTHR14233">
    <property type="entry name" value="DUF914-RELATED"/>
    <property type="match status" value="1"/>
</dbReference>
<feature type="transmembrane region" description="Helical" evidence="8">
    <location>
        <begin position="335"/>
        <end position="354"/>
    </location>
</feature>
<name>A0A0A2VNL4_BEABA</name>
<feature type="compositionally biased region" description="Low complexity" evidence="7">
    <location>
        <begin position="88"/>
        <end position="98"/>
    </location>
</feature>
<sequence>MSSRLTAAGGNASRMPVKRSPFWNRLKDALFSTETATRDDYLYQPLGRAQLSEQEPASSFSSSSSAAVAFPATGKMHATHSSSDEAAKTAPVTTTTPADGHYAPQTADDNYRDLQREPSGAADSVTQGLHILQKQSTHWWSYFTTPDFWIVVAIGQVLALCITATNTFTTFLANAHTNIPAFQTVFNYILLFLVYTTIMLVRDGPRVWWKAALKDGWRYLIMAFLDVEGNYFTVLAYRYTNILSAQLINFWSIVCVVLISFTLLKVRYKVFQVIGILVCCGGMGILLASDHMTNSNGGPAENRLKGDLFALLGATLYGTSNVLEEWLVSKAPMHHVLAFIGLFGMIINGIQAAIFDRTSFQQAHWDSHVAGWLVGYTLCLFLFYSLAPLILRMGSAAFFDISLLTANFWGVIIGIRVFGLSIHFLYPIAFVCIILGLVTYFLSGSLLGDSKKPWLGENQEGGVAGLGTAKLRAINAARIAQQEAENGHPVSEATSAAASVGGAGFMARARANAQRLWNKEAI</sequence>
<dbReference type="Proteomes" id="UP000030106">
    <property type="component" value="Unassembled WGS sequence"/>
</dbReference>
<evidence type="ECO:0000256" key="7">
    <source>
        <dbReference type="SAM" id="MobiDB-lite"/>
    </source>
</evidence>
<feature type="transmembrane region" description="Helical" evidence="8">
    <location>
        <begin position="424"/>
        <end position="442"/>
    </location>
</feature>
<comment type="subcellular location">
    <subcellularLocation>
        <location evidence="1">Membrane</location>
        <topology evidence="1">Multi-pass membrane protein</topology>
    </subcellularLocation>
</comment>
<keyword evidence="5 8" id="KW-1133">Transmembrane helix</keyword>
<evidence type="ECO:0000256" key="8">
    <source>
        <dbReference type="SAM" id="Phobius"/>
    </source>
</evidence>
<dbReference type="HOGENOM" id="CLU_039639_4_0_1"/>
<feature type="transmembrane region" description="Helical" evidence="8">
    <location>
        <begin position="398"/>
        <end position="418"/>
    </location>
</feature>
<dbReference type="GO" id="GO:0022857">
    <property type="term" value="F:transmembrane transporter activity"/>
    <property type="evidence" value="ECO:0007669"/>
    <property type="project" value="InterPro"/>
</dbReference>
<evidence type="ECO:0000313" key="10">
    <source>
        <dbReference type="Proteomes" id="UP000030106"/>
    </source>
</evidence>
<feature type="transmembrane region" description="Helical" evidence="8">
    <location>
        <begin position="369"/>
        <end position="391"/>
    </location>
</feature>
<dbReference type="Pfam" id="PF06027">
    <property type="entry name" value="SLC35F"/>
    <property type="match status" value="1"/>
</dbReference>
<dbReference type="SUPFAM" id="SSF103481">
    <property type="entry name" value="Multidrug resistance efflux transporter EmrE"/>
    <property type="match status" value="1"/>
</dbReference>
<dbReference type="InterPro" id="IPR037185">
    <property type="entry name" value="EmrE-like"/>
</dbReference>
<feature type="transmembrane region" description="Helical" evidence="8">
    <location>
        <begin position="185"/>
        <end position="204"/>
    </location>
</feature>
<comment type="similarity">
    <text evidence="2">Belongs to the SLC35F solute transporter family.</text>
</comment>
<keyword evidence="6 8" id="KW-0472">Membrane</keyword>
<feature type="transmembrane region" description="Helical" evidence="8">
    <location>
        <begin position="270"/>
        <end position="288"/>
    </location>
</feature>
<dbReference type="PANTHER" id="PTHR14233:SF4">
    <property type="entry name" value="SOLUTE CARRIER FAMILY 35 MEMBER F2"/>
    <property type="match status" value="1"/>
</dbReference>
<dbReference type="InterPro" id="IPR009262">
    <property type="entry name" value="SLC35_F1/F2/F6"/>
</dbReference>
<comment type="caution">
    <text evidence="9">The sequence shown here is derived from an EMBL/GenBank/DDBJ whole genome shotgun (WGS) entry which is preliminary data.</text>
</comment>
<evidence type="ECO:0000256" key="2">
    <source>
        <dbReference type="ARBA" id="ARBA00007863"/>
    </source>
</evidence>
<evidence type="ECO:0000256" key="5">
    <source>
        <dbReference type="ARBA" id="ARBA00022989"/>
    </source>
</evidence>
<dbReference type="EMBL" id="ANFO01000489">
    <property type="protein sequence ID" value="KGQ09163.1"/>
    <property type="molecule type" value="Genomic_DNA"/>
</dbReference>
<proteinExistence type="inferred from homology"/>
<evidence type="ECO:0000256" key="6">
    <source>
        <dbReference type="ARBA" id="ARBA00023136"/>
    </source>
</evidence>
<dbReference type="STRING" id="1245745.A0A0A2VNL4"/>
<feature type="transmembrane region" description="Helical" evidence="8">
    <location>
        <begin position="243"/>
        <end position="263"/>
    </location>
</feature>
<evidence type="ECO:0000256" key="4">
    <source>
        <dbReference type="ARBA" id="ARBA00022692"/>
    </source>
</evidence>
<keyword evidence="4 8" id="KW-0812">Transmembrane</keyword>
<dbReference type="InterPro" id="IPR052221">
    <property type="entry name" value="SLC35F_Transporter"/>
</dbReference>
<dbReference type="GO" id="GO:0016020">
    <property type="term" value="C:membrane"/>
    <property type="evidence" value="ECO:0007669"/>
    <property type="project" value="UniProtKB-SubCell"/>
</dbReference>
<organism evidence="9 10">
    <name type="scientific">Beauveria bassiana D1-5</name>
    <dbReference type="NCBI Taxonomy" id="1245745"/>
    <lineage>
        <taxon>Eukaryota</taxon>
        <taxon>Fungi</taxon>
        <taxon>Dikarya</taxon>
        <taxon>Ascomycota</taxon>
        <taxon>Pezizomycotina</taxon>
        <taxon>Sordariomycetes</taxon>
        <taxon>Hypocreomycetidae</taxon>
        <taxon>Hypocreales</taxon>
        <taxon>Cordycipitaceae</taxon>
        <taxon>Beauveria</taxon>
    </lineage>
</organism>
<evidence type="ECO:0000313" key="9">
    <source>
        <dbReference type="EMBL" id="KGQ09163.1"/>
    </source>
</evidence>
<dbReference type="eggNOG" id="KOG2766">
    <property type="taxonomic scope" value="Eukaryota"/>
</dbReference>